<dbReference type="EMBL" id="JPKZ01000857">
    <property type="protein sequence ID" value="KHN85128.1"/>
    <property type="molecule type" value="Genomic_DNA"/>
</dbReference>
<feature type="transmembrane region" description="Helical" evidence="1">
    <location>
        <begin position="46"/>
        <end position="66"/>
    </location>
</feature>
<comment type="caution">
    <text evidence="2">The sequence shown here is derived from an EMBL/GenBank/DDBJ whole genome shotgun (WGS) entry which is preliminary data.</text>
</comment>
<keyword evidence="1" id="KW-0812">Transmembrane</keyword>
<keyword evidence="1" id="KW-1133">Transmembrane helix</keyword>
<dbReference type="STRING" id="6265.A0A0B2VTW3"/>
<dbReference type="OrthoDB" id="5829096at2759"/>
<dbReference type="PANTHER" id="PTHR11785:SF523">
    <property type="entry name" value="AMINO ACID TRANSPORTER PROTEIN 6"/>
    <property type="match status" value="1"/>
</dbReference>
<dbReference type="AlphaFoldDB" id="A0A0B2VTW3"/>
<dbReference type="Gene3D" id="1.20.1740.10">
    <property type="entry name" value="Amino acid/polyamine transporter I"/>
    <property type="match status" value="1"/>
</dbReference>
<accession>A0A0B2VTW3</accession>
<keyword evidence="1" id="KW-0472">Membrane</keyword>
<evidence type="ECO:0000313" key="3">
    <source>
        <dbReference type="Proteomes" id="UP000031036"/>
    </source>
</evidence>
<dbReference type="GO" id="GO:0015179">
    <property type="term" value="F:L-amino acid transmembrane transporter activity"/>
    <property type="evidence" value="ECO:0007669"/>
    <property type="project" value="TreeGrafter"/>
</dbReference>
<name>A0A0B2VTW3_TOXCA</name>
<proteinExistence type="predicted"/>
<evidence type="ECO:0000313" key="2">
    <source>
        <dbReference type="EMBL" id="KHN85128.1"/>
    </source>
</evidence>
<keyword evidence="3" id="KW-1185">Reference proteome</keyword>
<dbReference type="PANTHER" id="PTHR11785">
    <property type="entry name" value="AMINO ACID TRANSPORTER"/>
    <property type="match status" value="1"/>
</dbReference>
<organism evidence="2 3">
    <name type="scientific">Toxocara canis</name>
    <name type="common">Canine roundworm</name>
    <dbReference type="NCBI Taxonomy" id="6265"/>
    <lineage>
        <taxon>Eukaryota</taxon>
        <taxon>Metazoa</taxon>
        <taxon>Ecdysozoa</taxon>
        <taxon>Nematoda</taxon>
        <taxon>Chromadorea</taxon>
        <taxon>Rhabditida</taxon>
        <taxon>Spirurina</taxon>
        <taxon>Ascaridomorpha</taxon>
        <taxon>Ascaridoidea</taxon>
        <taxon>Toxocaridae</taxon>
        <taxon>Toxocara</taxon>
    </lineage>
</organism>
<dbReference type="Proteomes" id="UP000031036">
    <property type="component" value="Unassembled WGS sequence"/>
</dbReference>
<protein>
    <submittedName>
        <fullName evidence="2">Cystine/glutamate transporter</fullName>
    </submittedName>
</protein>
<sequence length="255" mass="28421">MAMSFAGDLDTLINYASFAQWSQRACTMCALVWIRVRHKPVHPDAIRTPIVLPIAFAIVCIALIVIETIHDQRVSGVGFAALFGGFIIYFLFLYDKSLPSVKCYQRIAKSLNNAATVFTQVLLNVIPERTETSEFTESLLMTAQERSYTIDTTSSTAFNPSPQPPIATVERTFMEKTKRLLGISSAKVADVSTSTPTKVEQPKSDAKQEWDRIKGLVCDFQKDKSIAHALKRQEHSSLQLAMPDRLKATGCRTED</sequence>
<evidence type="ECO:0000256" key="1">
    <source>
        <dbReference type="SAM" id="Phobius"/>
    </source>
</evidence>
<gene>
    <name evidence="2" type="primary">Slc7a11</name>
    <name evidence="2" type="ORF">Tcan_10093</name>
</gene>
<feature type="transmembrane region" description="Helical" evidence="1">
    <location>
        <begin position="72"/>
        <end position="94"/>
    </location>
</feature>
<dbReference type="InterPro" id="IPR050598">
    <property type="entry name" value="AminoAcid_Transporter"/>
</dbReference>
<reference evidence="2 3" key="1">
    <citation type="submission" date="2014-11" db="EMBL/GenBank/DDBJ databases">
        <title>Genetic blueprint of the zoonotic pathogen Toxocara canis.</title>
        <authorList>
            <person name="Zhu X.-Q."/>
            <person name="Korhonen P.K."/>
            <person name="Cai H."/>
            <person name="Young N.D."/>
            <person name="Nejsum P."/>
            <person name="von Samson-Himmelstjerna G."/>
            <person name="Boag P.R."/>
            <person name="Tan P."/>
            <person name="Li Q."/>
            <person name="Min J."/>
            <person name="Yang Y."/>
            <person name="Wang X."/>
            <person name="Fang X."/>
            <person name="Hall R.S."/>
            <person name="Hofmann A."/>
            <person name="Sternberg P.W."/>
            <person name="Jex A.R."/>
            <person name="Gasser R.B."/>
        </authorList>
    </citation>
    <scope>NUCLEOTIDE SEQUENCE [LARGE SCALE GENOMIC DNA]</scope>
    <source>
        <strain evidence="2">PN_DK_2014</strain>
    </source>
</reference>